<dbReference type="GO" id="GO:0004672">
    <property type="term" value="F:protein kinase activity"/>
    <property type="evidence" value="ECO:0007669"/>
    <property type="project" value="UniProtKB-ARBA"/>
</dbReference>
<accession>A0A2R3QSB6</accession>
<dbReference type="Gene3D" id="1.20.120.160">
    <property type="entry name" value="HPT domain"/>
    <property type="match status" value="1"/>
</dbReference>
<dbReference type="InterPro" id="IPR008207">
    <property type="entry name" value="Sig_transdc_His_kin_Hpt_dom"/>
</dbReference>
<feature type="domain" description="HD-GYP" evidence="4">
    <location>
        <begin position="173"/>
        <end position="375"/>
    </location>
</feature>
<dbReference type="InterPro" id="IPR037522">
    <property type="entry name" value="HD_GYP_dom"/>
</dbReference>
<dbReference type="Pfam" id="PF13487">
    <property type="entry name" value="HD_5"/>
    <property type="match status" value="1"/>
</dbReference>
<evidence type="ECO:0000313" key="5">
    <source>
        <dbReference type="EMBL" id="AVO54600.1"/>
    </source>
</evidence>
<feature type="domain" description="HPt" evidence="3">
    <location>
        <begin position="6"/>
        <end position="110"/>
    </location>
</feature>
<dbReference type="PROSITE" id="PS50894">
    <property type="entry name" value="HPT"/>
    <property type="match status" value="1"/>
</dbReference>
<dbReference type="Proteomes" id="UP000238327">
    <property type="component" value="Chromosome"/>
</dbReference>
<dbReference type="AlphaFoldDB" id="A0A2R3QSB6"/>
<proteinExistence type="predicted"/>
<dbReference type="SUPFAM" id="SSF109604">
    <property type="entry name" value="HD-domain/PDEase-like"/>
    <property type="match status" value="1"/>
</dbReference>
<dbReference type="CDD" id="cd00077">
    <property type="entry name" value="HDc"/>
    <property type="match status" value="1"/>
</dbReference>
<dbReference type="PANTHER" id="PTHR45228:SF4">
    <property type="entry name" value="LIPOPROTEIN"/>
    <property type="match status" value="1"/>
</dbReference>
<evidence type="ECO:0000313" key="6">
    <source>
        <dbReference type="Proteomes" id="UP000238327"/>
    </source>
</evidence>
<dbReference type="InterPro" id="IPR052020">
    <property type="entry name" value="Cyclic_di-GMP/3'3'-cGAMP_PDE"/>
</dbReference>
<evidence type="ECO:0000256" key="2">
    <source>
        <dbReference type="PROSITE-ProRule" id="PRU00110"/>
    </source>
</evidence>
<dbReference type="Gene3D" id="1.10.3210.10">
    <property type="entry name" value="Hypothetical protein af1432"/>
    <property type="match status" value="1"/>
</dbReference>
<evidence type="ECO:0000259" key="4">
    <source>
        <dbReference type="PROSITE" id="PS51832"/>
    </source>
</evidence>
<name>A0A2R3QSB6_ECTME</name>
<dbReference type="OrthoDB" id="9816273at2"/>
<sequence length="395" mass="44450">MPSPRAADLSSDLLEDFRLDAAEQFPRCEQLLIELERAPKSRERLRELFRLVHTLKGNLGYIDLSVLMPLPQAMEDVLEALRNEQLEFDSLLGDILLLSLDHLRALIDRALGRTNTLPSSIQTEQLCQALQALAMAPAAQQGHIRRELLQQMDPTTHLQAPQIPAESRTDALLARHGIAPHPDLQFFAALTEAAEQRSSYWHGRNLRLLDLALSINALGGQTEKPEQLAAAVCLHDLGMAFLPLELLHKQTHLSRDERRLMQGHPRQASDLLKRMPDWAPAMEIVLQHQEHVDGSGYPKGLREMEITPGALILHIVDTFDARTHERAHQTLSKRPLLRAILEINNLAGQQFSVRWVEVFNRALQQNPDLAHGRIPPYDNSLEQAAGTLTAREISL</sequence>
<gene>
    <name evidence="5" type="ORF">C7A17_18145</name>
</gene>
<evidence type="ECO:0000256" key="1">
    <source>
        <dbReference type="ARBA" id="ARBA00023012"/>
    </source>
</evidence>
<dbReference type="InterPro" id="IPR036641">
    <property type="entry name" value="HPT_dom_sf"/>
</dbReference>
<organism evidence="5 6">
    <name type="scientific">Ectopseudomonas mendocina</name>
    <name type="common">Pseudomonas mendocina</name>
    <dbReference type="NCBI Taxonomy" id="300"/>
    <lineage>
        <taxon>Bacteria</taxon>
        <taxon>Pseudomonadati</taxon>
        <taxon>Pseudomonadota</taxon>
        <taxon>Gammaproteobacteria</taxon>
        <taxon>Pseudomonadales</taxon>
        <taxon>Pseudomonadaceae</taxon>
        <taxon>Ectopseudomonas</taxon>
    </lineage>
</organism>
<dbReference type="CDD" id="cd00088">
    <property type="entry name" value="HPT"/>
    <property type="match status" value="1"/>
</dbReference>
<dbReference type="SMART" id="SM00073">
    <property type="entry name" value="HPT"/>
    <property type="match status" value="1"/>
</dbReference>
<dbReference type="RefSeq" id="WP_106739329.1">
    <property type="nucleotide sequence ID" value="NZ_CP027657.1"/>
</dbReference>
<keyword evidence="1" id="KW-0902">Two-component regulatory system</keyword>
<dbReference type="Pfam" id="PF01627">
    <property type="entry name" value="Hpt"/>
    <property type="match status" value="1"/>
</dbReference>
<dbReference type="GO" id="GO:0008081">
    <property type="term" value="F:phosphoric diester hydrolase activity"/>
    <property type="evidence" value="ECO:0007669"/>
    <property type="project" value="UniProtKB-ARBA"/>
</dbReference>
<feature type="modified residue" description="Phosphohistidine" evidence="2">
    <location>
        <position position="53"/>
    </location>
</feature>
<keyword evidence="5" id="KW-0378">Hydrolase</keyword>
<dbReference type="PROSITE" id="PS51832">
    <property type="entry name" value="HD_GYP"/>
    <property type="match status" value="1"/>
</dbReference>
<dbReference type="GO" id="GO:0000160">
    <property type="term" value="P:phosphorelay signal transduction system"/>
    <property type="evidence" value="ECO:0007669"/>
    <property type="project" value="UniProtKB-KW"/>
</dbReference>
<reference evidence="5 6" key="1">
    <citation type="submission" date="2018-03" db="EMBL/GenBank/DDBJ databases">
        <title>Complete genome sequence and methylome analysis of Pseudomonas mendocina NEB 698.</title>
        <authorList>
            <person name="Morgan R.D."/>
        </authorList>
    </citation>
    <scope>NUCLEOTIDE SEQUENCE [LARGE SCALE GENOMIC DNA]</scope>
    <source>
        <strain evidence="5 6">NEB698</strain>
    </source>
</reference>
<keyword evidence="2" id="KW-0597">Phosphoprotein</keyword>
<evidence type="ECO:0000259" key="3">
    <source>
        <dbReference type="PROSITE" id="PS50894"/>
    </source>
</evidence>
<dbReference type="InterPro" id="IPR003607">
    <property type="entry name" value="HD/PDEase_dom"/>
</dbReference>
<protein>
    <submittedName>
        <fullName evidence="5">Phosphohydrolase</fullName>
    </submittedName>
</protein>
<dbReference type="SUPFAM" id="SSF47226">
    <property type="entry name" value="Histidine-containing phosphotransfer domain, HPT domain"/>
    <property type="match status" value="1"/>
</dbReference>
<dbReference type="PANTHER" id="PTHR45228">
    <property type="entry name" value="CYCLIC DI-GMP PHOSPHODIESTERASE TM_0186-RELATED"/>
    <property type="match status" value="1"/>
</dbReference>
<dbReference type="EMBL" id="CP027657">
    <property type="protein sequence ID" value="AVO54600.1"/>
    <property type="molecule type" value="Genomic_DNA"/>
</dbReference>